<protein>
    <recommendedName>
        <fullName evidence="9">Amino acid transporter</fullName>
    </recommendedName>
</protein>
<evidence type="ECO:0000256" key="2">
    <source>
        <dbReference type="ARBA" id="ARBA00022448"/>
    </source>
</evidence>
<dbReference type="Proteomes" id="UP000019471">
    <property type="component" value="Unassembled WGS sequence"/>
</dbReference>
<dbReference type="GO" id="GO:0022857">
    <property type="term" value="F:transmembrane transporter activity"/>
    <property type="evidence" value="ECO:0007669"/>
    <property type="project" value="InterPro"/>
</dbReference>
<evidence type="ECO:0000256" key="4">
    <source>
        <dbReference type="ARBA" id="ARBA00022989"/>
    </source>
</evidence>
<reference evidence="7 8" key="1">
    <citation type="submission" date="2013-03" db="EMBL/GenBank/DDBJ databases">
        <title>The Genome Sequence of Cladophialophora psammophila CBS 110553.</title>
        <authorList>
            <consortium name="The Broad Institute Genomics Platform"/>
            <person name="Cuomo C."/>
            <person name="de Hoog S."/>
            <person name="Gorbushina A."/>
            <person name="Walker B."/>
            <person name="Young S.K."/>
            <person name="Zeng Q."/>
            <person name="Gargeya S."/>
            <person name="Fitzgerald M."/>
            <person name="Haas B."/>
            <person name="Abouelleil A."/>
            <person name="Allen A.W."/>
            <person name="Alvarado L."/>
            <person name="Arachchi H.M."/>
            <person name="Berlin A.M."/>
            <person name="Chapman S.B."/>
            <person name="Gainer-Dewar J."/>
            <person name="Goldberg J."/>
            <person name="Griggs A."/>
            <person name="Gujja S."/>
            <person name="Hansen M."/>
            <person name="Howarth C."/>
            <person name="Imamovic A."/>
            <person name="Ireland A."/>
            <person name="Larimer J."/>
            <person name="McCowan C."/>
            <person name="Murphy C."/>
            <person name="Pearson M."/>
            <person name="Poon T.W."/>
            <person name="Priest M."/>
            <person name="Roberts A."/>
            <person name="Saif S."/>
            <person name="Shea T."/>
            <person name="Sisk P."/>
            <person name="Sykes S."/>
            <person name="Wortman J."/>
            <person name="Nusbaum C."/>
            <person name="Birren B."/>
        </authorList>
    </citation>
    <scope>NUCLEOTIDE SEQUENCE [LARGE SCALE GENOMIC DNA]</scope>
    <source>
        <strain evidence="7 8">CBS 110553</strain>
    </source>
</reference>
<dbReference type="OrthoDB" id="4476201at2759"/>
<dbReference type="PANTHER" id="PTHR45649">
    <property type="entry name" value="AMINO-ACID PERMEASE BAT1"/>
    <property type="match status" value="1"/>
</dbReference>
<dbReference type="EMBL" id="AMGX01000020">
    <property type="protein sequence ID" value="EXJ66481.1"/>
    <property type="molecule type" value="Genomic_DNA"/>
</dbReference>
<feature type="transmembrane region" description="Helical" evidence="6">
    <location>
        <begin position="395"/>
        <end position="418"/>
    </location>
</feature>
<feature type="transmembrane region" description="Helical" evidence="6">
    <location>
        <begin position="369"/>
        <end position="389"/>
    </location>
</feature>
<feature type="transmembrane region" description="Helical" evidence="6">
    <location>
        <begin position="317"/>
        <end position="348"/>
    </location>
</feature>
<feature type="transmembrane region" description="Helical" evidence="6">
    <location>
        <begin position="438"/>
        <end position="462"/>
    </location>
</feature>
<evidence type="ECO:0000313" key="7">
    <source>
        <dbReference type="EMBL" id="EXJ66481.1"/>
    </source>
</evidence>
<evidence type="ECO:0000256" key="3">
    <source>
        <dbReference type="ARBA" id="ARBA00022692"/>
    </source>
</evidence>
<dbReference type="Gene3D" id="1.20.1740.10">
    <property type="entry name" value="Amino acid/polyamine transporter I"/>
    <property type="match status" value="1"/>
</dbReference>
<keyword evidence="5 6" id="KW-0472">Membrane</keyword>
<keyword evidence="4 6" id="KW-1133">Transmembrane helix</keyword>
<proteinExistence type="predicted"/>
<accession>W9WPA1</accession>
<keyword evidence="8" id="KW-1185">Reference proteome</keyword>
<organism evidence="7 8">
    <name type="scientific">Cladophialophora psammophila CBS 110553</name>
    <dbReference type="NCBI Taxonomy" id="1182543"/>
    <lineage>
        <taxon>Eukaryota</taxon>
        <taxon>Fungi</taxon>
        <taxon>Dikarya</taxon>
        <taxon>Ascomycota</taxon>
        <taxon>Pezizomycotina</taxon>
        <taxon>Eurotiomycetes</taxon>
        <taxon>Chaetothyriomycetidae</taxon>
        <taxon>Chaetothyriales</taxon>
        <taxon>Herpotrichiellaceae</taxon>
        <taxon>Cladophialophora</taxon>
    </lineage>
</organism>
<keyword evidence="3 6" id="KW-0812">Transmembrane</keyword>
<feature type="transmembrane region" description="Helical" evidence="6">
    <location>
        <begin position="37"/>
        <end position="64"/>
    </location>
</feature>
<dbReference type="AlphaFoldDB" id="W9WPA1"/>
<keyword evidence="2" id="KW-0813">Transport</keyword>
<dbReference type="eggNOG" id="KOG1289">
    <property type="taxonomic scope" value="Eukaryota"/>
</dbReference>
<feature type="transmembrane region" description="Helical" evidence="6">
    <location>
        <begin position="272"/>
        <end position="297"/>
    </location>
</feature>
<dbReference type="RefSeq" id="XP_007749399.1">
    <property type="nucleotide sequence ID" value="XM_007751209.1"/>
</dbReference>
<dbReference type="PIRSF" id="PIRSF006060">
    <property type="entry name" value="AA_transporter"/>
    <property type="match status" value="1"/>
</dbReference>
<dbReference type="PANTHER" id="PTHR45649:SF19">
    <property type="entry name" value="TRANSPORTER, PUTATIVE (EUROFUNG)-RELATED"/>
    <property type="match status" value="1"/>
</dbReference>
<dbReference type="STRING" id="1182543.W9WPA1"/>
<comment type="subcellular location">
    <subcellularLocation>
        <location evidence="1">Membrane</location>
        <topology evidence="1">Multi-pass membrane protein</topology>
    </subcellularLocation>
</comment>
<dbReference type="HOGENOM" id="CLU_004495_2_4_1"/>
<evidence type="ECO:0000256" key="5">
    <source>
        <dbReference type="ARBA" id="ARBA00023136"/>
    </source>
</evidence>
<gene>
    <name evidence="7" type="ORF">A1O5_10633</name>
</gene>
<name>W9WPA1_9EURO</name>
<feature type="transmembrane region" description="Helical" evidence="6">
    <location>
        <begin position="71"/>
        <end position="94"/>
    </location>
</feature>
<sequence>MEMDGSSLGKEKSAICTVSPVEQGLVLDIPVKRDMGWMGILAAGFSISNSWLVFLATLVIPLVYGPMTTICGIFSVTIAYIPIGLTIAEFISAYPTTGGQYHWTSILAPPSVKRVASYMTGFLSWCSWLTITASTQSAMAMCIFAIVINAKPTTVIHKWEYFLIFQGQNITAHLINLLFQRHLTKLYFFGFLLSLVAIPVISVTLLATSTKASSEFVWTTVVADYGWPTGVQFLFALTAPVQAFCAVDGAVHLVEEVNQAGKIVPRTVVTSLVISFASLILLACSVLYAITDLYAVLATPSGFLVFEIVKQGTGSAAAAIVFTVLLLLAFPVSFTACARVASVMGCSLGRDNILIYSEKLSMISQRFNVPVYALFVDWILISLIGFLYLASPLAFNAIIGVSGIFQQLTIAIPTFFLIYRLRSPSVLPKDRSFRLPSWLGWTCNIFTVVWAAVTTIFFLFPFTEPIAEATMSK</sequence>
<feature type="transmembrane region" description="Helical" evidence="6">
    <location>
        <begin position="122"/>
        <end position="149"/>
    </location>
</feature>
<feature type="transmembrane region" description="Helical" evidence="6">
    <location>
        <begin position="186"/>
        <end position="207"/>
    </location>
</feature>
<evidence type="ECO:0000256" key="1">
    <source>
        <dbReference type="ARBA" id="ARBA00004141"/>
    </source>
</evidence>
<evidence type="ECO:0000313" key="8">
    <source>
        <dbReference type="Proteomes" id="UP000019471"/>
    </source>
</evidence>
<evidence type="ECO:0000256" key="6">
    <source>
        <dbReference type="SAM" id="Phobius"/>
    </source>
</evidence>
<dbReference type="GO" id="GO:0016020">
    <property type="term" value="C:membrane"/>
    <property type="evidence" value="ECO:0007669"/>
    <property type="project" value="UniProtKB-SubCell"/>
</dbReference>
<dbReference type="GeneID" id="19195326"/>
<dbReference type="InterPro" id="IPR002293">
    <property type="entry name" value="AA/rel_permease1"/>
</dbReference>
<dbReference type="Pfam" id="PF13520">
    <property type="entry name" value="AA_permease_2"/>
    <property type="match status" value="1"/>
</dbReference>
<comment type="caution">
    <text evidence="7">The sequence shown here is derived from an EMBL/GenBank/DDBJ whole genome shotgun (WGS) entry which is preliminary data.</text>
</comment>
<evidence type="ECO:0008006" key="9">
    <source>
        <dbReference type="Google" id="ProtNLM"/>
    </source>
</evidence>